<dbReference type="InterPro" id="IPR011010">
    <property type="entry name" value="DNA_brk_join_enz"/>
</dbReference>
<dbReference type="GO" id="GO:0015074">
    <property type="term" value="P:DNA integration"/>
    <property type="evidence" value="ECO:0007669"/>
    <property type="project" value="InterPro"/>
</dbReference>
<organism evidence="3 4">
    <name type="scientific">Pseudorhizobium flavum</name>
    <dbReference type="NCBI Taxonomy" id="1335061"/>
    <lineage>
        <taxon>Bacteria</taxon>
        <taxon>Pseudomonadati</taxon>
        <taxon>Pseudomonadota</taxon>
        <taxon>Alphaproteobacteria</taxon>
        <taxon>Hyphomicrobiales</taxon>
        <taxon>Rhizobiaceae</taxon>
        <taxon>Rhizobium/Agrobacterium group</taxon>
        <taxon>Pseudorhizobium</taxon>
    </lineage>
</organism>
<dbReference type="GO" id="GO:0006310">
    <property type="term" value="P:DNA recombination"/>
    <property type="evidence" value="ECO:0007669"/>
    <property type="project" value="UniProtKB-KW"/>
</dbReference>
<feature type="compositionally biased region" description="Low complexity" evidence="2">
    <location>
        <begin position="39"/>
        <end position="51"/>
    </location>
</feature>
<dbReference type="Gene3D" id="1.10.443.10">
    <property type="entry name" value="Intergrase catalytic core"/>
    <property type="match status" value="1"/>
</dbReference>
<accession>A0A7W9Z3L7</accession>
<protein>
    <submittedName>
        <fullName evidence="3">Integrase</fullName>
    </submittedName>
</protein>
<keyword evidence="1" id="KW-0233">DNA recombination</keyword>
<dbReference type="EMBL" id="JACHEJ010000040">
    <property type="protein sequence ID" value="MBB6182551.1"/>
    <property type="molecule type" value="Genomic_DNA"/>
</dbReference>
<name>A0A7W9Z3L7_9HYPH</name>
<dbReference type="InterPro" id="IPR013762">
    <property type="entry name" value="Integrase-like_cat_sf"/>
</dbReference>
<feature type="region of interest" description="Disordered" evidence="2">
    <location>
        <begin position="23"/>
        <end position="86"/>
    </location>
</feature>
<comment type="caution">
    <text evidence="3">The sequence shown here is derived from an EMBL/GenBank/DDBJ whole genome shotgun (WGS) entry which is preliminary data.</text>
</comment>
<dbReference type="Proteomes" id="UP000535501">
    <property type="component" value="Unassembled WGS sequence"/>
</dbReference>
<dbReference type="AlphaFoldDB" id="A0A7W9Z3L7"/>
<keyword evidence="4" id="KW-1185">Reference proteome</keyword>
<dbReference type="SUPFAM" id="SSF56349">
    <property type="entry name" value="DNA breaking-rejoining enzymes"/>
    <property type="match status" value="1"/>
</dbReference>
<evidence type="ECO:0000256" key="1">
    <source>
        <dbReference type="ARBA" id="ARBA00023172"/>
    </source>
</evidence>
<sequence length="498" mass="55615">MMAYFRAQADALMAVQQRYPLASPELSQPSNPPARIEDAAGGAANTSAATALVHSPDEPPTPQSSSSDSVATPTSPDVSTLSAMATQDRVPLPLSEFFKTGEELVTQKGDDWTAESANDFRALLRIFVGVLEEHGVTHSGEIRQFHIGKLSGHFAEIPTHWGKSSRLRELSTVELRAEGQRRIESAAAANPGLSDRKRLANHAKVGLSANTVRKHFANLQSFLVFLRGLGYVILDWTFDGVRPKKPKPGSVRLQQFKPKPKDIAPLFNAPLFTGCKGPTEREQPGSDVFHGALFYLPIMITYIGARRIELAGLHVEDIYQDEDSDNEWVIHIRPNQLRRMKTVQSDRKIPLHPELLRLGILEYREQIRDLGYKALFPELFSDKTENDPGDRFYVEFVPLMKAAMGDALWDRAIHAFRHGLADYLKQNGVPPAWIDDLCGRLSEGETNTRYTNPAAIPLLKDVMAKFPIITADIPERPIRLLPWVVDKNPSPWAREGRR</sequence>
<proteinExistence type="predicted"/>
<evidence type="ECO:0000313" key="4">
    <source>
        <dbReference type="Proteomes" id="UP000535501"/>
    </source>
</evidence>
<evidence type="ECO:0000313" key="3">
    <source>
        <dbReference type="EMBL" id="MBB6182551.1"/>
    </source>
</evidence>
<feature type="compositionally biased region" description="Low complexity" evidence="2">
    <location>
        <begin position="63"/>
        <end position="77"/>
    </location>
</feature>
<evidence type="ECO:0000256" key="2">
    <source>
        <dbReference type="SAM" id="MobiDB-lite"/>
    </source>
</evidence>
<gene>
    <name evidence="3" type="ORF">HNQ75_004540</name>
</gene>
<dbReference type="GO" id="GO:0003677">
    <property type="term" value="F:DNA binding"/>
    <property type="evidence" value="ECO:0007669"/>
    <property type="project" value="InterPro"/>
</dbReference>
<reference evidence="3 4" key="1">
    <citation type="submission" date="2020-08" db="EMBL/GenBank/DDBJ databases">
        <title>Genomic Encyclopedia of Type Strains, Phase IV (KMG-IV): sequencing the most valuable type-strain genomes for metagenomic binning, comparative biology and taxonomic classification.</title>
        <authorList>
            <person name="Goeker M."/>
        </authorList>
    </citation>
    <scope>NUCLEOTIDE SEQUENCE [LARGE SCALE GENOMIC DNA]</scope>
    <source>
        <strain evidence="3 4">DSM 102134</strain>
    </source>
</reference>